<organism evidence="2">
    <name type="scientific">Macrococcoides caseolyticum</name>
    <dbReference type="NCBI Taxonomy" id="69966"/>
    <lineage>
        <taxon>Bacteria</taxon>
        <taxon>Bacillati</taxon>
        <taxon>Bacillota</taxon>
        <taxon>Bacilli</taxon>
        <taxon>Bacillales</taxon>
        <taxon>Staphylococcaceae</taxon>
        <taxon>Macrococcoides</taxon>
    </lineage>
</organism>
<reference evidence="2" key="1">
    <citation type="submission" date="2024-06" db="EMBL/GenBank/DDBJ databases">
        <title>Prevalence and characterization of methicillin-resistant Macrococcus spp. in food producing animals and meat in Switzerland in 2019.</title>
        <authorList>
            <person name="Keller J.E."/>
            <person name="Schwendener S."/>
            <person name="Neuenschwander J."/>
            <person name="Overesch G."/>
            <person name="Perreten V."/>
        </authorList>
    </citation>
    <scope>NUCLEOTIDE SEQUENCE</scope>
    <source>
        <strain evidence="2">19Msa0499</strain>
        <plasmid evidence="2">p19Msa0499_10</plasmid>
    </source>
</reference>
<proteinExistence type="predicted"/>
<dbReference type="AlphaFoldDB" id="A0A8F8QVU3"/>
<feature type="signal peptide" evidence="1">
    <location>
        <begin position="1"/>
        <end position="26"/>
    </location>
</feature>
<sequence>MKKNAKVTTILVASTMLFCSFTPFVAEVSANSTSVQNVSTEQDIKQVTPAQLQKYDQYVKVSGNQYVLDEGIYDVADKTTISAIREQIKFSNEQVSIHSENINSATKERVEKQKSVVTYSAARPAHEVRKYWWGVKHIFRTATAAKYQASQWQSAALKTALASIVPGVAVVGIPAAGYAELLSHDLSSYSDAHPKSKIYMDVNKWFTYSFGIWKD</sequence>
<dbReference type="EMBL" id="CP079970">
    <property type="protein sequence ID" value="QYA38910.1"/>
    <property type="molecule type" value="Genomic_DNA"/>
</dbReference>
<keyword evidence="1" id="KW-0732">Signal</keyword>
<name>A0A8F8QVU3_9STAP</name>
<accession>A0A8F8QVU3</accession>
<protein>
    <submittedName>
        <fullName evidence="2">Uncharacterized protein</fullName>
    </submittedName>
</protein>
<evidence type="ECO:0000313" key="2">
    <source>
        <dbReference type="EMBL" id="QYA38910.1"/>
    </source>
</evidence>
<evidence type="ECO:0000256" key="1">
    <source>
        <dbReference type="SAM" id="SignalP"/>
    </source>
</evidence>
<feature type="chain" id="PRO_5038526400" evidence="1">
    <location>
        <begin position="27"/>
        <end position="215"/>
    </location>
</feature>
<gene>
    <name evidence="2" type="ORF">KYI07_11930</name>
</gene>
<keyword evidence="2" id="KW-0614">Plasmid</keyword>
<geneLocation type="plasmid" evidence="2">
    <name>p19Msa0499_10</name>
</geneLocation>